<dbReference type="GO" id="GO:0008168">
    <property type="term" value="F:methyltransferase activity"/>
    <property type="evidence" value="ECO:0007669"/>
    <property type="project" value="UniProtKB-UniRule"/>
</dbReference>
<dbReference type="Gene3D" id="3.20.20.330">
    <property type="entry name" value="Homocysteine-binding-like domain"/>
    <property type="match status" value="1"/>
</dbReference>
<protein>
    <submittedName>
        <fullName evidence="6">Homocysteine S-methyltransferase</fullName>
        <ecNumber evidence="6">2.1.1.10</ecNumber>
    </submittedName>
</protein>
<dbReference type="InParanoid" id="A0A517SBN8"/>
<reference evidence="6 7" key="1">
    <citation type="submission" date="2019-02" db="EMBL/GenBank/DDBJ databases">
        <title>Deep-cultivation of Planctomycetes and their phenomic and genomic characterization uncovers novel biology.</title>
        <authorList>
            <person name="Wiegand S."/>
            <person name="Jogler M."/>
            <person name="Boedeker C."/>
            <person name="Pinto D."/>
            <person name="Vollmers J."/>
            <person name="Rivas-Marin E."/>
            <person name="Kohn T."/>
            <person name="Peeters S.H."/>
            <person name="Heuer A."/>
            <person name="Rast P."/>
            <person name="Oberbeckmann S."/>
            <person name="Bunk B."/>
            <person name="Jeske O."/>
            <person name="Meyerdierks A."/>
            <person name="Storesund J.E."/>
            <person name="Kallscheuer N."/>
            <person name="Luecker S."/>
            <person name="Lage O.M."/>
            <person name="Pohl T."/>
            <person name="Merkel B.J."/>
            <person name="Hornburger P."/>
            <person name="Mueller R.-W."/>
            <person name="Bruemmer F."/>
            <person name="Labrenz M."/>
            <person name="Spormann A.M."/>
            <person name="Op den Camp H."/>
            <person name="Overmann J."/>
            <person name="Amann R."/>
            <person name="Jetten M.S.M."/>
            <person name="Mascher T."/>
            <person name="Medema M.H."/>
            <person name="Devos D.P."/>
            <person name="Kaster A.-K."/>
            <person name="Ovreas L."/>
            <person name="Rohde M."/>
            <person name="Galperin M.Y."/>
            <person name="Jogler C."/>
        </authorList>
    </citation>
    <scope>NUCLEOTIDE SEQUENCE [LARGE SCALE GENOMIC DNA]</scope>
    <source>
        <strain evidence="6 7">Pan44</strain>
    </source>
</reference>
<keyword evidence="1 4" id="KW-0489">Methyltransferase</keyword>
<evidence type="ECO:0000313" key="6">
    <source>
        <dbReference type="EMBL" id="QDT53506.1"/>
    </source>
</evidence>
<keyword evidence="3 4" id="KW-0862">Zinc</keyword>
<dbReference type="GO" id="GO:0008270">
    <property type="term" value="F:zinc ion binding"/>
    <property type="evidence" value="ECO:0007669"/>
    <property type="project" value="InterPro"/>
</dbReference>
<feature type="binding site" evidence="3">
    <location>
        <position position="210"/>
    </location>
    <ligand>
        <name>Zn(2+)</name>
        <dbReference type="ChEBI" id="CHEBI:29105"/>
    </ligand>
</feature>
<evidence type="ECO:0000259" key="5">
    <source>
        <dbReference type="PROSITE" id="PS50970"/>
    </source>
</evidence>
<accession>A0A517SBN8</accession>
<dbReference type="GO" id="GO:0032259">
    <property type="term" value="P:methylation"/>
    <property type="evidence" value="ECO:0007669"/>
    <property type="project" value="UniProtKB-KW"/>
</dbReference>
<dbReference type="PIRSF" id="PIRSF037505">
    <property type="entry name" value="Betaine_HMT"/>
    <property type="match status" value="1"/>
</dbReference>
<dbReference type="InterPro" id="IPR017226">
    <property type="entry name" value="BHMT-like"/>
</dbReference>
<keyword evidence="3 4" id="KW-0479">Metal-binding</keyword>
<gene>
    <name evidence="6" type="primary">mmuM</name>
    <name evidence="6" type="ORF">Pan44_15280</name>
</gene>
<keyword evidence="7" id="KW-1185">Reference proteome</keyword>
<dbReference type="PANTHER" id="PTHR11103">
    <property type="entry name" value="SLR1189 PROTEIN"/>
    <property type="match status" value="1"/>
</dbReference>
<dbReference type="RefSeq" id="WP_145028764.1">
    <property type="nucleotide sequence ID" value="NZ_CP036271.1"/>
</dbReference>
<evidence type="ECO:0000256" key="4">
    <source>
        <dbReference type="PROSITE-ProRule" id="PRU00333"/>
    </source>
</evidence>
<dbReference type="KEGG" id="ccos:Pan44_15280"/>
<dbReference type="InterPro" id="IPR003726">
    <property type="entry name" value="HCY_dom"/>
</dbReference>
<proteinExistence type="predicted"/>
<dbReference type="EMBL" id="CP036271">
    <property type="protein sequence ID" value="QDT53506.1"/>
    <property type="molecule type" value="Genomic_DNA"/>
</dbReference>
<evidence type="ECO:0000256" key="1">
    <source>
        <dbReference type="ARBA" id="ARBA00022603"/>
    </source>
</evidence>
<dbReference type="FunCoup" id="A0A517SBN8">
    <property type="interactions" value="231"/>
</dbReference>
<dbReference type="PANTHER" id="PTHR11103:SF18">
    <property type="entry name" value="SLR1189 PROTEIN"/>
    <property type="match status" value="1"/>
</dbReference>
<dbReference type="AlphaFoldDB" id="A0A517SBN8"/>
<dbReference type="Proteomes" id="UP000315700">
    <property type="component" value="Chromosome"/>
</dbReference>
<name>A0A517SBN8_9PLAN</name>
<sequence length="290" mass="30315">MTASLDDLLNGGRPVLLDGATGTELERRGFALEGAGWSARAIDDAPELLEAIHKDYVKAGAQIVTANTFRLHRRNLGDWGKGDEQRRLVEKAIVLARRAGPALVAGSLAPIGDCYSPEDVPRLEALADEHWQLAHEIARSGADLILIETMVAGCEAEAACQAAGRTGLPFIVSFVTGPGGRLLSGERLGDVLPTVLALRPAAVSVNCVSCRNVPEAVVELACGVGVVPFGVYANTGERSEDGSWRVTTASQPAVYAGLAARWLEAGARLIGGCCGTTPAHVSAMQALISQ</sequence>
<dbReference type="EC" id="2.1.1.10" evidence="6"/>
<feature type="binding site" evidence="4">
    <location>
        <position position="274"/>
    </location>
    <ligand>
        <name>Zn(2+)</name>
        <dbReference type="ChEBI" id="CHEBI:29105"/>
    </ligand>
</feature>
<feature type="binding site" evidence="4">
    <location>
        <position position="207"/>
    </location>
    <ligand>
        <name>Zn(2+)</name>
        <dbReference type="ChEBI" id="CHEBI:29105"/>
    </ligand>
</feature>
<dbReference type="InterPro" id="IPR036589">
    <property type="entry name" value="HCY_dom_sf"/>
</dbReference>
<evidence type="ECO:0000313" key="7">
    <source>
        <dbReference type="Proteomes" id="UP000315700"/>
    </source>
</evidence>
<dbReference type="SUPFAM" id="SSF82282">
    <property type="entry name" value="Homocysteine S-methyltransferase"/>
    <property type="match status" value="1"/>
</dbReference>
<comment type="cofactor">
    <cofactor evidence="3">
        <name>Zn(2+)</name>
        <dbReference type="ChEBI" id="CHEBI:29105"/>
    </cofactor>
    <text evidence="3">Binds 1 zinc ion per subunit.</text>
</comment>
<organism evidence="6 7">
    <name type="scientific">Caulifigura coniformis</name>
    <dbReference type="NCBI Taxonomy" id="2527983"/>
    <lineage>
        <taxon>Bacteria</taxon>
        <taxon>Pseudomonadati</taxon>
        <taxon>Planctomycetota</taxon>
        <taxon>Planctomycetia</taxon>
        <taxon>Planctomycetales</taxon>
        <taxon>Planctomycetaceae</taxon>
        <taxon>Caulifigura</taxon>
    </lineage>
</organism>
<keyword evidence="2 4" id="KW-0808">Transferase</keyword>
<feature type="domain" description="Hcy-binding" evidence="5">
    <location>
        <begin position="3"/>
        <end position="288"/>
    </location>
</feature>
<dbReference type="PROSITE" id="PS50970">
    <property type="entry name" value="HCY"/>
    <property type="match status" value="1"/>
</dbReference>
<dbReference type="OrthoDB" id="9803687at2"/>
<feature type="binding site" evidence="4">
    <location>
        <position position="273"/>
    </location>
    <ligand>
        <name>Zn(2+)</name>
        <dbReference type="ChEBI" id="CHEBI:29105"/>
    </ligand>
</feature>
<dbReference type="GO" id="GO:0009086">
    <property type="term" value="P:methionine biosynthetic process"/>
    <property type="evidence" value="ECO:0007669"/>
    <property type="project" value="InterPro"/>
</dbReference>
<dbReference type="Pfam" id="PF02574">
    <property type="entry name" value="S-methyl_trans"/>
    <property type="match status" value="1"/>
</dbReference>
<evidence type="ECO:0000256" key="2">
    <source>
        <dbReference type="ARBA" id="ARBA00022679"/>
    </source>
</evidence>
<evidence type="ECO:0000256" key="3">
    <source>
        <dbReference type="PIRSR" id="PIRSR037505-2"/>
    </source>
</evidence>